<dbReference type="NCBIfam" id="NF033536">
    <property type="entry name" value="lasso_PqqD_Bac"/>
    <property type="match status" value="1"/>
</dbReference>
<accession>A0A4P8XQR1</accession>
<evidence type="ECO:0000313" key="1">
    <source>
        <dbReference type="EMBL" id="QCT04071.1"/>
    </source>
</evidence>
<dbReference type="AlphaFoldDB" id="A0A4P8XQR1"/>
<dbReference type="Pfam" id="PF05402">
    <property type="entry name" value="PqqD"/>
    <property type="match status" value="1"/>
</dbReference>
<evidence type="ECO:0000313" key="2">
    <source>
        <dbReference type="Proteomes" id="UP000300879"/>
    </source>
</evidence>
<dbReference type="EMBL" id="CP040396">
    <property type="protein sequence ID" value="QCT04071.1"/>
    <property type="molecule type" value="Genomic_DNA"/>
</dbReference>
<dbReference type="Proteomes" id="UP000300879">
    <property type="component" value="Chromosome"/>
</dbReference>
<name>A0A4P8XQR1_9BACL</name>
<gene>
    <name evidence="1" type="ORF">E6C60_3360</name>
</gene>
<sequence>MKSHMMTAQDLIVQKEGFLVSDMDGEKVMMSIQNGKYYNLGNIGGRIWELAAAPISLSLIVDQLVAEYDIEREVCDMQVQAFVTQLVEEGLIQVKSGS</sequence>
<proteinExistence type="predicted"/>
<dbReference type="InterPro" id="IPR041881">
    <property type="entry name" value="PqqD_sf"/>
</dbReference>
<reference evidence="1 2" key="1">
    <citation type="submission" date="2019-05" db="EMBL/GenBank/DDBJ databases">
        <authorList>
            <person name="Chen C."/>
        </authorList>
    </citation>
    <scope>NUCLEOTIDE SEQUENCE [LARGE SCALE GENOMIC DNA]</scope>
    <source>
        <strain evidence="1 2">HB172198</strain>
    </source>
</reference>
<dbReference type="Gene3D" id="1.10.10.1150">
    <property type="entry name" value="Coenzyme PQQ synthesis protein D (PqqD)"/>
    <property type="match status" value="1"/>
</dbReference>
<protein>
    <submittedName>
        <fullName evidence="1">Uncharacterized protein</fullName>
    </submittedName>
</protein>
<dbReference type="RefSeq" id="WP_138226845.1">
    <property type="nucleotide sequence ID" value="NZ_CP040396.1"/>
</dbReference>
<dbReference type="KEGG" id="palo:E6C60_3360"/>
<dbReference type="InterPro" id="IPR008792">
    <property type="entry name" value="PQQD"/>
</dbReference>
<keyword evidence="2" id="KW-1185">Reference proteome</keyword>
<organism evidence="1 2">
    <name type="scientific">Paenibacillus algicola</name>
    <dbReference type="NCBI Taxonomy" id="2565926"/>
    <lineage>
        <taxon>Bacteria</taxon>
        <taxon>Bacillati</taxon>
        <taxon>Bacillota</taxon>
        <taxon>Bacilli</taxon>
        <taxon>Bacillales</taxon>
        <taxon>Paenibacillaceae</taxon>
        <taxon>Paenibacillus</taxon>
    </lineage>
</organism>
<dbReference type="OrthoDB" id="1495225at2"/>